<feature type="domain" description="SH3" evidence="4">
    <location>
        <begin position="354"/>
        <end position="413"/>
    </location>
</feature>
<evidence type="ECO:0000259" key="4">
    <source>
        <dbReference type="PROSITE" id="PS50002"/>
    </source>
</evidence>
<dbReference type="Proteomes" id="UP000242875">
    <property type="component" value="Unassembled WGS sequence"/>
</dbReference>
<feature type="compositionally biased region" description="Low complexity" evidence="3">
    <location>
        <begin position="261"/>
        <end position="272"/>
    </location>
</feature>
<dbReference type="Pfam" id="PF04366">
    <property type="entry name" value="Ysc84"/>
    <property type="match status" value="1"/>
</dbReference>
<comment type="caution">
    <text evidence="5">The sequence shown here is derived from an EMBL/GenBank/DDBJ whole genome shotgun (WGS) entry which is preliminary data.</text>
</comment>
<evidence type="ECO:0000313" key="5">
    <source>
        <dbReference type="EMBL" id="OZJ03272.1"/>
    </source>
</evidence>
<dbReference type="InterPro" id="IPR036028">
    <property type="entry name" value="SH3-like_dom_sf"/>
</dbReference>
<dbReference type="PANTHER" id="PTHR15629">
    <property type="entry name" value="SH3YL1 PROTEIN"/>
    <property type="match status" value="1"/>
</dbReference>
<organism evidence="5 6">
    <name type="scientific">Bifiguratus adelaidae</name>
    <dbReference type="NCBI Taxonomy" id="1938954"/>
    <lineage>
        <taxon>Eukaryota</taxon>
        <taxon>Fungi</taxon>
        <taxon>Fungi incertae sedis</taxon>
        <taxon>Mucoromycota</taxon>
        <taxon>Mucoromycotina</taxon>
        <taxon>Endogonomycetes</taxon>
        <taxon>Endogonales</taxon>
        <taxon>Endogonales incertae sedis</taxon>
        <taxon>Bifiguratus</taxon>
    </lineage>
</organism>
<feature type="compositionally biased region" description="Polar residues" evidence="3">
    <location>
        <begin position="306"/>
        <end position="316"/>
    </location>
</feature>
<proteinExistence type="predicted"/>
<sequence>MVGLGKNSLQEDIQKALDILAAFTGKSNFERLGIGELVMTTLVDRPKESQGCECIDSKVYSSESSWNRISAYLQGRFCGVWQDWNGNYHRTVAWSAPSAIATTAIGLGHQAGGQMIESIIIMNYRAAVKAFLDGGQLQLGVNASLAVGPYGRAGEVAASASNVRHIAATYAYSLSKGLYLGYSFEGTRISERHTTNNNFYGTTASARDILSGQIAKPWQAQPLYDALARLGASVPITDVASDNSSLSSGPEPPDYPSGDIATGAAATGSTTANGYPQDVKRKPTFMDNKPSRFQPAGGVGKIDVTQPYTPYTSSKPGTVASPTSYTAPTTTKGPRTSMSYRQPPPPPPYSAARKPTSYVVALYDFDGVEAGDLSFKTGDRIAVVERTEDENGWWKGKIGAREGQFPGNYVQLE</sequence>
<dbReference type="InterPro" id="IPR001452">
    <property type="entry name" value="SH3_domain"/>
</dbReference>
<protein>
    <recommendedName>
        <fullName evidence="4">SH3 domain-containing protein</fullName>
    </recommendedName>
</protein>
<dbReference type="PROSITE" id="PS50002">
    <property type="entry name" value="SH3"/>
    <property type="match status" value="1"/>
</dbReference>
<keyword evidence="1 2" id="KW-0728">SH3 domain</keyword>
<dbReference type="InterPro" id="IPR051702">
    <property type="entry name" value="SH3_domain_YSC84-like"/>
</dbReference>
<dbReference type="Pfam" id="PF00018">
    <property type="entry name" value="SH3_1"/>
    <property type="match status" value="1"/>
</dbReference>
<feature type="region of interest" description="Disordered" evidence="3">
    <location>
        <begin position="241"/>
        <end position="352"/>
    </location>
</feature>
<evidence type="ECO:0000256" key="1">
    <source>
        <dbReference type="ARBA" id="ARBA00022443"/>
    </source>
</evidence>
<dbReference type="EMBL" id="MVBO01000094">
    <property type="protein sequence ID" value="OZJ03272.1"/>
    <property type="molecule type" value="Genomic_DNA"/>
</dbReference>
<dbReference type="PANTHER" id="PTHR15629:SF2">
    <property type="entry name" value="SH3 DOMAIN-CONTAINING YSC84-LIKE PROTEIN 1"/>
    <property type="match status" value="1"/>
</dbReference>
<dbReference type="GO" id="GO:0035091">
    <property type="term" value="F:phosphatidylinositol binding"/>
    <property type="evidence" value="ECO:0007669"/>
    <property type="project" value="TreeGrafter"/>
</dbReference>
<evidence type="ECO:0000256" key="2">
    <source>
        <dbReference type="PROSITE-ProRule" id="PRU00192"/>
    </source>
</evidence>
<evidence type="ECO:0000313" key="6">
    <source>
        <dbReference type="Proteomes" id="UP000242875"/>
    </source>
</evidence>
<dbReference type="PRINTS" id="PR00452">
    <property type="entry name" value="SH3DOMAIN"/>
</dbReference>
<dbReference type="SUPFAM" id="SSF50044">
    <property type="entry name" value="SH3-domain"/>
    <property type="match status" value="1"/>
</dbReference>
<keyword evidence="6" id="KW-1185">Reference proteome</keyword>
<dbReference type="AlphaFoldDB" id="A0A261XY50"/>
<feature type="compositionally biased region" description="Low complexity" evidence="3">
    <location>
        <begin position="318"/>
        <end position="331"/>
    </location>
</feature>
<dbReference type="FunFam" id="2.30.30.40:FF:000100">
    <property type="entry name" value="SH3 domain-containing YSC84-like protein 1"/>
    <property type="match status" value="1"/>
</dbReference>
<dbReference type="InterPro" id="IPR007461">
    <property type="entry name" value="Ysc84_actin-binding"/>
</dbReference>
<evidence type="ECO:0000256" key="3">
    <source>
        <dbReference type="SAM" id="MobiDB-lite"/>
    </source>
</evidence>
<name>A0A261XY50_9FUNG</name>
<dbReference type="OrthoDB" id="443981at2759"/>
<dbReference type="SMART" id="SM00326">
    <property type="entry name" value="SH3"/>
    <property type="match status" value="1"/>
</dbReference>
<dbReference type="GO" id="GO:0051666">
    <property type="term" value="P:actin cortical patch localization"/>
    <property type="evidence" value="ECO:0007669"/>
    <property type="project" value="UniProtKB-ARBA"/>
</dbReference>
<reference evidence="5 6" key="1">
    <citation type="journal article" date="2017" name="Mycologia">
        <title>Bifiguratus adelaidae, gen. et sp. nov., a new member of Mucoromycotina in endophytic and soil-dwelling habitats.</title>
        <authorList>
            <person name="Torres-Cruz T.J."/>
            <person name="Billingsley Tobias T.L."/>
            <person name="Almatruk M."/>
            <person name="Hesse C."/>
            <person name="Kuske C.R."/>
            <person name="Desiro A."/>
            <person name="Benucci G.M."/>
            <person name="Bonito G."/>
            <person name="Stajich J.E."/>
            <person name="Dunlap C."/>
            <person name="Arnold A.E."/>
            <person name="Porras-Alfaro A."/>
        </authorList>
    </citation>
    <scope>NUCLEOTIDE SEQUENCE [LARGE SCALE GENOMIC DNA]</scope>
    <source>
        <strain evidence="5 6">AZ0501</strain>
    </source>
</reference>
<dbReference type="Gene3D" id="2.30.30.40">
    <property type="entry name" value="SH3 Domains"/>
    <property type="match status" value="1"/>
</dbReference>
<accession>A0A261XY50</accession>
<gene>
    <name evidence="5" type="ORF">BZG36_04904</name>
</gene>